<organism evidence="1 2">
    <name type="scientific">Saccharopolyspora montiporae</name>
    <dbReference type="NCBI Taxonomy" id="2781240"/>
    <lineage>
        <taxon>Bacteria</taxon>
        <taxon>Bacillati</taxon>
        <taxon>Actinomycetota</taxon>
        <taxon>Actinomycetes</taxon>
        <taxon>Pseudonocardiales</taxon>
        <taxon>Pseudonocardiaceae</taxon>
        <taxon>Saccharopolyspora</taxon>
    </lineage>
</organism>
<dbReference type="InterPro" id="IPR029045">
    <property type="entry name" value="ClpP/crotonase-like_dom_sf"/>
</dbReference>
<keyword evidence="2" id="KW-1185">Reference proteome</keyword>
<dbReference type="Proteomes" id="UP000598360">
    <property type="component" value="Unassembled WGS sequence"/>
</dbReference>
<dbReference type="EMBL" id="JADEYC010000004">
    <property type="protein sequence ID" value="MBE9373280.1"/>
    <property type="molecule type" value="Genomic_DNA"/>
</dbReference>
<proteinExistence type="predicted"/>
<dbReference type="SUPFAM" id="SSF52096">
    <property type="entry name" value="ClpP/crotonase"/>
    <property type="match status" value="1"/>
</dbReference>
<dbReference type="PANTHER" id="PTHR11941:SF54">
    <property type="entry name" value="ENOYL-COA HYDRATASE, MITOCHONDRIAL"/>
    <property type="match status" value="1"/>
</dbReference>
<reference evidence="1" key="1">
    <citation type="submission" date="2020-10" db="EMBL/GenBank/DDBJ databases">
        <title>Diversity and distribution of actinomycetes associated with coral in the coast of Hainan.</title>
        <authorList>
            <person name="Li F."/>
        </authorList>
    </citation>
    <scope>NUCLEOTIDE SEQUENCE</scope>
    <source>
        <strain evidence="1">HNM0983</strain>
    </source>
</reference>
<sequence>MVSFAEFAVAARAPLFADDGRIVDPLLVVELDTPVDELALAEAVRAARSSDRVLIGLTGADRIVPDRRELVAALDLALGPPELAGAGPMFAVVEDPGSTAARLRTAAEANPQAALVLAQVLRTTADLAVPGALDVESLAYSTLLGGTEFRRWLDARGHRPAPPETPEPVLATRSGDELHIRLNIPERRNAHGALLRDALVEALAVAEHDDTVTRIVLDGAGRSFCAGGDLDEFGSAPDPATAHFVRTRAGAGLRLHRLAERTRARVHGACVGAGIELAAFAGHVIADPAATFRLPEVGMGLIPGAGGTVGIPRRIGRRRALLLALSGEPLDAATALDWGLVDELAPIA</sequence>
<gene>
    <name evidence="1" type="ORF">IQ251_02360</name>
</gene>
<dbReference type="PANTHER" id="PTHR11941">
    <property type="entry name" value="ENOYL-COA HYDRATASE-RELATED"/>
    <property type="match status" value="1"/>
</dbReference>
<accession>A0A929FYA3</accession>
<dbReference type="GO" id="GO:0003824">
    <property type="term" value="F:catalytic activity"/>
    <property type="evidence" value="ECO:0007669"/>
    <property type="project" value="UniProtKB-ARBA"/>
</dbReference>
<dbReference type="RefSeq" id="WP_193926731.1">
    <property type="nucleotide sequence ID" value="NZ_JADEYC010000004.1"/>
</dbReference>
<dbReference type="GO" id="GO:0006635">
    <property type="term" value="P:fatty acid beta-oxidation"/>
    <property type="evidence" value="ECO:0007669"/>
    <property type="project" value="TreeGrafter"/>
</dbReference>
<evidence type="ECO:0000313" key="2">
    <source>
        <dbReference type="Proteomes" id="UP000598360"/>
    </source>
</evidence>
<dbReference type="Pfam" id="PF00378">
    <property type="entry name" value="ECH_1"/>
    <property type="match status" value="1"/>
</dbReference>
<dbReference type="CDD" id="cd06558">
    <property type="entry name" value="crotonase-like"/>
    <property type="match status" value="1"/>
</dbReference>
<comment type="caution">
    <text evidence="1">The sequence shown here is derived from an EMBL/GenBank/DDBJ whole genome shotgun (WGS) entry which is preliminary data.</text>
</comment>
<dbReference type="InterPro" id="IPR001753">
    <property type="entry name" value="Enoyl-CoA_hydra/iso"/>
</dbReference>
<dbReference type="Gene3D" id="3.90.226.10">
    <property type="entry name" value="2-enoyl-CoA Hydratase, Chain A, domain 1"/>
    <property type="match status" value="1"/>
</dbReference>
<evidence type="ECO:0000313" key="1">
    <source>
        <dbReference type="EMBL" id="MBE9373280.1"/>
    </source>
</evidence>
<protein>
    <submittedName>
        <fullName evidence="1">Enoyl-CoA hydratase/isomerase family protein</fullName>
    </submittedName>
</protein>
<dbReference type="AlphaFoldDB" id="A0A929FYA3"/>
<name>A0A929FYA3_9PSEU</name>